<sequence length="92" mass="9819">MAKGMRRCIEEQRSGGEAGCGEGGGGGGRPPARRSPRGPIAKFNAKVMRERVRLRGTRRNAGAAGISAGHFHAPRLTHSAYSNKLNPSFGYR</sequence>
<dbReference type="AlphaFoldDB" id="A0A5E4QLX4"/>
<name>A0A5E4QLX4_9NEOP</name>
<gene>
    <name evidence="2" type="ORF">LSINAPIS_LOCUS9265</name>
</gene>
<feature type="region of interest" description="Disordered" evidence="1">
    <location>
        <begin position="1"/>
        <end position="44"/>
    </location>
</feature>
<dbReference type="EMBL" id="FZQP02003390">
    <property type="protein sequence ID" value="VVC98130.1"/>
    <property type="molecule type" value="Genomic_DNA"/>
</dbReference>
<organism evidence="2 3">
    <name type="scientific">Leptidea sinapis</name>
    <dbReference type="NCBI Taxonomy" id="189913"/>
    <lineage>
        <taxon>Eukaryota</taxon>
        <taxon>Metazoa</taxon>
        <taxon>Ecdysozoa</taxon>
        <taxon>Arthropoda</taxon>
        <taxon>Hexapoda</taxon>
        <taxon>Insecta</taxon>
        <taxon>Pterygota</taxon>
        <taxon>Neoptera</taxon>
        <taxon>Endopterygota</taxon>
        <taxon>Lepidoptera</taxon>
        <taxon>Glossata</taxon>
        <taxon>Ditrysia</taxon>
        <taxon>Papilionoidea</taxon>
        <taxon>Pieridae</taxon>
        <taxon>Dismorphiinae</taxon>
        <taxon>Leptidea</taxon>
    </lineage>
</organism>
<keyword evidence="3" id="KW-1185">Reference proteome</keyword>
<reference evidence="2 3" key="1">
    <citation type="submission" date="2017-07" db="EMBL/GenBank/DDBJ databases">
        <authorList>
            <person name="Talla V."/>
            <person name="Backstrom N."/>
        </authorList>
    </citation>
    <scope>NUCLEOTIDE SEQUENCE [LARGE SCALE GENOMIC DNA]</scope>
</reference>
<evidence type="ECO:0000313" key="3">
    <source>
        <dbReference type="Proteomes" id="UP000324832"/>
    </source>
</evidence>
<feature type="compositionally biased region" description="Gly residues" evidence="1">
    <location>
        <begin position="16"/>
        <end position="29"/>
    </location>
</feature>
<evidence type="ECO:0000256" key="1">
    <source>
        <dbReference type="SAM" id="MobiDB-lite"/>
    </source>
</evidence>
<accession>A0A5E4QLX4</accession>
<protein>
    <submittedName>
        <fullName evidence="2">Uncharacterized protein</fullName>
    </submittedName>
</protein>
<dbReference type="Proteomes" id="UP000324832">
    <property type="component" value="Unassembled WGS sequence"/>
</dbReference>
<evidence type="ECO:0000313" key="2">
    <source>
        <dbReference type="EMBL" id="VVC98130.1"/>
    </source>
</evidence>
<proteinExistence type="predicted"/>